<gene>
    <name evidence="4" type="ORF">BAMA_21785</name>
</gene>
<dbReference type="EMBL" id="JOTN01000007">
    <property type="protein sequence ID" value="KEK19427.1"/>
    <property type="molecule type" value="Genomic_DNA"/>
</dbReference>
<name>A0A073JZ31_9BACI</name>
<evidence type="ECO:0000256" key="2">
    <source>
        <dbReference type="SAM" id="Phobius"/>
    </source>
</evidence>
<dbReference type="Proteomes" id="UP000027822">
    <property type="component" value="Unassembled WGS sequence"/>
</dbReference>
<keyword evidence="5" id="KW-1185">Reference proteome</keyword>
<reference evidence="4 5" key="1">
    <citation type="submission" date="2014-06" db="EMBL/GenBank/DDBJ databases">
        <title>Draft genome sequence of Bacillus manliponensis JCM 15802 (MCCC 1A00708).</title>
        <authorList>
            <person name="Lai Q."/>
            <person name="Liu Y."/>
            <person name="Shao Z."/>
        </authorList>
    </citation>
    <scope>NUCLEOTIDE SEQUENCE [LARGE SCALE GENOMIC DNA]</scope>
    <source>
        <strain evidence="4 5">JCM 15802</strain>
    </source>
</reference>
<evidence type="ECO:0000259" key="3">
    <source>
        <dbReference type="Pfam" id="PF07423"/>
    </source>
</evidence>
<evidence type="ECO:0000313" key="4">
    <source>
        <dbReference type="EMBL" id="KEK19427.1"/>
    </source>
</evidence>
<dbReference type="Pfam" id="PF07423">
    <property type="entry name" value="DUF1510"/>
    <property type="match status" value="1"/>
</dbReference>
<keyword evidence="2" id="KW-1133">Transmembrane helix</keyword>
<dbReference type="Gene3D" id="1.25.40.1010">
    <property type="match status" value="1"/>
</dbReference>
<organism evidence="4 5">
    <name type="scientific">Bacillus manliponensis</name>
    <dbReference type="NCBI Taxonomy" id="574376"/>
    <lineage>
        <taxon>Bacteria</taxon>
        <taxon>Bacillati</taxon>
        <taxon>Bacillota</taxon>
        <taxon>Bacilli</taxon>
        <taxon>Bacillales</taxon>
        <taxon>Bacillaceae</taxon>
        <taxon>Bacillus</taxon>
        <taxon>Bacillus cereus group</taxon>
    </lineage>
</organism>
<dbReference type="STRING" id="574376.BAMA_21785"/>
<keyword evidence="2" id="KW-0812">Transmembrane</keyword>
<comment type="caution">
    <text evidence="4">The sequence shown here is derived from an EMBL/GenBank/DDBJ whole genome shotgun (WGS) entry which is preliminary data.</text>
</comment>
<dbReference type="AlphaFoldDB" id="A0A073JZ31"/>
<evidence type="ECO:0000313" key="5">
    <source>
        <dbReference type="Proteomes" id="UP000027822"/>
    </source>
</evidence>
<keyword evidence="2" id="KW-0472">Membrane</keyword>
<proteinExistence type="predicted"/>
<accession>A0A073JZ31</accession>
<dbReference type="eggNOG" id="ENOG5032DEE">
    <property type="taxonomic scope" value="Bacteria"/>
</dbReference>
<feature type="transmembrane region" description="Helical" evidence="2">
    <location>
        <begin position="20"/>
        <end position="39"/>
    </location>
</feature>
<protein>
    <submittedName>
        <fullName evidence="4">FMN-dependent NADH-azoreductase</fullName>
    </submittedName>
</protein>
<feature type="compositionally biased region" description="Basic and acidic residues" evidence="1">
    <location>
        <begin position="49"/>
        <end position="134"/>
    </location>
</feature>
<sequence length="226" mass="25494">MAGGSRFEKKQQKRRQNGFLNIAIGIVLFMVVIVAYQLLTGDTEEQVASDDKKVAEQTTATEKEDKKKEDTKKEDTKKEKAAAKKEAAAAKKKEKEEKEAKKKQEEEEKRKAEEEEANKQVEAEKTLPEAKEAYTKSSWKPVGTEQGESPAMTFQKGSTDWNEMIQAISSAIDVPVDQLILHRIGNNGKNQAYGNVQDKQTGKKYYVNIDWIANEGWKPVLVQTLN</sequence>
<dbReference type="InterPro" id="IPR009988">
    <property type="entry name" value="DUF1510"/>
</dbReference>
<dbReference type="OrthoDB" id="2168558at2"/>
<dbReference type="RefSeq" id="WP_034638715.1">
    <property type="nucleotide sequence ID" value="NZ_CBCSJC010000005.1"/>
</dbReference>
<evidence type="ECO:0000256" key="1">
    <source>
        <dbReference type="SAM" id="MobiDB-lite"/>
    </source>
</evidence>
<feature type="domain" description="DUF1510" evidence="3">
    <location>
        <begin position="135"/>
        <end position="224"/>
    </location>
</feature>
<feature type="region of interest" description="Disordered" evidence="1">
    <location>
        <begin position="43"/>
        <end position="152"/>
    </location>
</feature>